<proteinExistence type="inferred from homology"/>
<name>A0A0D3IRL4_EMIH1</name>
<dbReference type="PaxDb" id="2903-EOD13899"/>
<dbReference type="PANTHER" id="PTHR10742:SF386">
    <property type="entry name" value="LYSINE-SPECIFIC HISTONE DEMETHYLASE 1A"/>
    <property type="match status" value="1"/>
</dbReference>
<feature type="compositionally biased region" description="Low complexity" evidence="3">
    <location>
        <begin position="492"/>
        <end position="503"/>
    </location>
</feature>
<dbReference type="HOGENOM" id="CLU_313625_0_0_1"/>
<dbReference type="InterPro" id="IPR036188">
    <property type="entry name" value="FAD/NAD-bd_sf"/>
</dbReference>
<reference evidence="6" key="2">
    <citation type="submission" date="2024-10" db="UniProtKB">
        <authorList>
            <consortium name="EnsemblProtists"/>
        </authorList>
    </citation>
    <scope>IDENTIFICATION</scope>
</reference>
<accession>A0A0D3IRL4</accession>
<dbReference type="Gene3D" id="3.50.50.60">
    <property type="entry name" value="FAD/NAD(P)-binding domain"/>
    <property type="match status" value="2"/>
</dbReference>
<dbReference type="eggNOG" id="KOG0029">
    <property type="taxonomic scope" value="Eukaryota"/>
</dbReference>
<evidence type="ECO:0000256" key="1">
    <source>
        <dbReference type="ARBA" id="ARBA00005995"/>
    </source>
</evidence>
<evidence type="ECO:0000259" key="5">
    <source>
        <dbReference type="Pfam" id="PF01593"/>
    </source>
</evidence>
<feature type="region of interest" description="Disordered" evidence="3">
    <location>
        <begin position="553"/>
        <end position="586"/>
    </location>
</feature>
<keyword evidence="2" id="KW-0560">Oxidoreductase</keyword>
<reference evidence="7" key="1">
    <citation type="journal article" date="2013" name="Nature">
        <title>Pan genome of the phytoplankton Emiliania underpins its global distribution.</title>
        <authorList>
            <person name="Read B.A."/>
            <person name="Kegel J."/>
            <person name="Klute M.J."/>
            <person name="Kuo A."/>
            <person name="Lefebvre S.C."/>
            <person name="Maumus F."/>
            <person name="Mayer C."/>
            <person name="Miller J."/>
            <person name="Monier A."/>
            <person name="Salamov A."/>
            <person name="Young J."/>
            <person name="Aguilar M."/>
            <person name="Claverie J.M."/>
            <person name="Frickenhaus S."/>
            <person name="Gonzalez K."/>
            <person name="Herman E.K."/>
            <person name="Lin Y.C."/>
            <person name="Napier J."/>
            <person name="Ogata H."/>
            <person name="Sarno A.F."/>
            <person name="Shmutz J."/>
            <person name="Schroeder D."/>
            <person name="de Vargas C."/>
            <person name="Verret F."/>
            <person name="von Dassow P."/>
            <person name="Valentin K."/>
            <person name="Van de Peer Y."/>
            <person name="Wheeler G."/>
            <person name="Dacks J.B."/>
            <person name="Delwiche C.F."/>
            <person name="Dyhrman S.T."/>
            <person name="Glockner G."/>
            <person name="John U."/>
            <person name="Richards T."/>
            <person name="Worden A.Z."/>
            <person name="Zhang X."/>
            <person name="Grigoriev I.V."/>
            <person name="Allen A.E."/>
            <person name="Bidle K."/>
            <person name="Borodovsky M."/>
            <person name="Bowler C."/>
            <person name="Brownlee C."/>
            <person name="Cock J.M."/>
            <person name="Elias M."/>
            <person name="Gladyshev V.N."/>
            <person name="Groth M."/>
            <person name="Guda C."/>
            <person name="Hadaegh A."/>
            <person name="Iglesias-Rodriguez M.D."/>
            <person name="Jenkins J."/>
            <person name="Jones B.M."/>
            <person name="Lawson T."/>
            <person name="Leese F."/>
            <person name="Lindquist E."/>
            <person name="Lobanov A."/>
            <person name="Lomsadze A."/>
            <person name="Malik S.B."/>
            <person name="Marsh M.E."/>
            <person name="Mackinder L."/>
            <person name="Mock T."/>
            <person name="Mueller-Roeber B."/>
            <person name="Pagarete A."/>
            <person name="Parker M."/>
            <person name="Probert I."/>
            <person name="Quesneville H."/>
            <person name="Raines C."/>
            <person name="Rensing S.A."/>
            <person name="Riano-Pachon D.M."/>
            <person name="Richier S."/>
            <person name="Rokitta S."/>
            <person name="Shiraiwa Y."/>
            <person name="Soanes D.M."/>
            <person name="van der Giezen M."/>
            <person name="Wahlund T.M."/>
            <person name="Williams B."/>
            <person name="Wilson W."/>
            <person name="Wolfe G."/>
            <person name="Wurch L.L."/>
        </authorList>
    </citation>
    <scope>NUCLEOTIDE SEQUENCE</scope>
</reference>
<dbReference type="InterPro" id="IPR050281">
    <property type="entry name" value="Flavin_monoamine_oxidase"/>
</dbReference>
<feature type="region of interest" description="Disordered" evidence="3">
    <location>
        <begin position="228"/>
        <end position="307"/>
    </location>
</feature>
<evidence type="ECO:0000313" key="7">
    <source>
        <dbReference type="Proteomes" id="UP000013827"/>
    </source>
</evidence>
<feature type="compositionally biased region" description="Low complexity" evidence="3">
    <location>
        <begin position="273"/>
        <end position="286"/>
    </location>
</feature>
<sequence length="934" mass="97334">MSRYLLGALLLDGAAAHTNMVGIMPVVDTANNDFTLSIVFGTYHSGAAPEGALALYSCPSTSTTAASSCTTLAYGEGGSAGSSTNALGAIADVGNVVWPANPTASDLLSVGFAAPGEVAFALGGTVVAYQQATIGSSIPCTAARFRVDYDPAPASPTVAKSALGQDYIPCATGTMVGSCGTFDMTNTFVDVDSSCNVVLAGIVAAEVAAWAKKSLALREANSRELEAAAAGSANENARAEEEARAPVVEQASQAHAPEELPALGPSPARAADAEPAPSDGAAAGGAWREEAEEEEEAPRVAKQVPRVTRGRKRYRGFRYEARQDTRQARRRQPKVVVVGAGFAGVAAAARLQKEYGYQVELLEARGRIGGRVHSLLDGEGTTVELGAAVLMGTRGHPLATLCRKHSVKMERLEPSCPLHDSETGRQLPPELDARVESLFNDALDSASAAARAPHASALFAYAGAELEVESRGEWRRALVVARRTGTPRRGPSHGAASSSSSPPGATPPTAAPPPVVDEAAEEAEAEAEVEVSARVTRASPVPPLVPPPVLTAAAAAAAAGEPPRRRADSEYSSETPPTLPSPGEPAADLASEALVRYLPPAEKRAAPGKGRAEEEVEEWIALPSARLRPPALETALAGALRARRAASAADDLGGEEMAGAAERALQWHLANLEFACAASLGNDDAFDYEGDHVLLPEGGYQGLLHRLADGVEARCGITVTGIEMRDNPCRSVALWFDAPFWGRHSDFFGRTVADPQDRGLFFLFLNLHRVSGQPVLLGLVAGGAAERLEELDDEQAVQAAVGALRGMFGASVPEPRKHVVTRWGADPHSRGSYSYVAAGARGSDYAVAAEPVGGQLFFAGEHTSVEHPATVVGAYLSGLAAATAVHKMLRKKAAGPAAPQQQEVERRAASPPPSKRAAAPRREPASAGKRRRRR</sequence>
<dbReference type="InterPro" id="IPR002937">
    <property type="entry name" value="Amino_oxidase"/>
</dbReference>
<dbReference type="PANTHER" id="PTHR10742">
    <property type="entry name" value="FLAVIN MONOAMINE OXIDASE"/>
    <property type="match status" value="1"/>
</dbReference>
<dbReference type="GeneID" id="17259925"/>
<protein>
    <recommendedName>
        <fullName evidence="5">Amine oxidase domain-containing protein</fullName>
    </recommendedName>
</protein>
<evidence type="ECO:0000256" key="4">
    <source>
        <dbReference type="SAM" id="SignalP"/>
    </source>
</evidence>
<keyword evidence="4" id="KW-0732">Signal</keyword>
<dbReference type="Gene3D" id="3.90.660.10">
    <property type="match status" value="1"/>
</dbReference>
<organism evidence="6 7">
    <name type="scientific">Emiliania huxleyi (strain CCMP1516)</name>
    <dbReference type="NCBI Taxonomy" id="280463"/>
    <lineage>
        <taxon>Eukaryota</taxon>
        <taxon>Haptista</taxon>
        <taxon>Haptophyta</taxon>
        <taxon>Prymnesiophyceae</taxon>
        <taxon>Isochrysidales</taxon>
        <taxon>Noelaerhabdaceae</taxon>
        <taxon>Emiliania</taxon>
    </lineage>
</organism>
<feature type="domain" description="Amine oxidase" evidence="5">
    <location>
        <begin position="730"/>
        <end position="885"/>
    </location>
</feature>
<dbReference type="Proteomes" id="UP000013827">
    <property type="component" value="Unassembled WGS sequence"/>
</dbReference>
<feature type="region of interest" description="Disordered" evidence="3">
    <location>
        <begin position="891"/>
        <end position="934"/>
    </location>
</feature>
<feature type="domain" description="Amine oxidase" evidence="5">
    <location>
        <begin position="342"/>
        <end position="479"/>
    </location>
</feature>
<dbReference type="EnsemblProtists" id="EOD13899">
    <property type="protein sequence ID" value="EOD13899"/>
    <property type="gene ID" value="EMIHUDRAFT_464657"/>
</dbReference>
<dbReference type="OMA" id="CARCATW"/>
<dbReference type="AlphaFoldDB" id="A0A0D3IRL4"/>
<dbReference type="SUPFAM" id="SSF51905">
    <property type="entry name" value="FAD/NAD(P)-binding domain"/>
    <property type="match status" value="1"/>
</dbReference>
<dbReference type="KEGG" id="ehx:EMIHUDRAFT_464657"/>
<feature type="compositionally biased region" description="Acidic residues" evidence="3">
    <location>
        <begin position="518"/>
        <end position="529"/>
    </location>
</feature>
<evidence type="ECO:0000256" key="3">
    <source>
        <dbReference type="SAM" id="MobiDB-lite"/>
    </source>
</evidence>
<feature type="signal peptide" evidence="4">
    <location>
        <begin position="1"/>
        <end position="16"/>
    </location>
</feature>
<feature type="region of interest" description="Disordered" evidence="3">
    <location>
        <begin position="482"/>
        <end position="534"/>
    </location>
</feature>
<comment type="similarity">
    <text evidence="1">Belongs to the flavin monoamine oxidase family.</text>
</comment>
<feature type="compositionally biased region" description="Pro residues" evidence="3">
    <location>
        <begin position="504"/>
        <end position="515"/>
    </location>
</feature>
<dbReference type="GO" id="GO:0016491">
    <property type="term" value="F:oxidoreductase activity"/>
    <property type="evidence" value="ECO:0007669"/>
    <property type="project" value="UniProtKB-KW"/>
</dbReference>
<feature type="chain" id="PRO_5044291192" description="Amine oxidase domain-containing protein" evidence="4">
    <location>
        <begin position="17"/>
        <end position="934"/>
    </location>
</feature>
<evidence type="ECO:0000256" key="2">
    <source>
        <dbReference type="ARBA" id="ARBA00023002"/>
    </source>
</evidence>
<dbReference type="RefSeq" id="XP_005766328.1">
    <property type="nucleotide sequence ID" value="XM_005766271.1"/>
</dbReference>
<dbReference type="Pfam" id="PF01593">
    <property type="entry name" value="Amino_oxidase"/>
    <property type="match status" value="2"/>
</dbReference>
<dbReference type="SUPFAM" id="SSF54373">
    <property type="entry name" value="FAD-linked reductases, C-terminal domain"/>
    <property type="match status" value="1"/>
</dbReference>
<dbReference type="STRING" id="2903.R1DYX6"/>
<evidence type="ECO:0000313" key="6">
    <source>
        <dbReference type="EnsemblProtists" id="EOD13899"/>
    </source>
</evidence>
<keyword evidence="7" id="KW-1185">Reference proteome</keyword>